<feature type="domain" description="AsmA" evidence="3">
    <location>
        <begin position="30"/>
        <end position="113"/>
    </location>
</feature>
<name>A0A9J9QE39_ACIET</name>
<feature type="compositionally biased region" description="Low complexity" evidence="1">
    <location>
        <begin position="133"/>
        <end position="151"/>
    </location>
</feature>
<dbReference type="Proteomes" id="UP000000450">
    <property type="component" value="Chromosome"/>
</dbReference>
<keyword evidence="2" id="KW-0472">Membrane</keyword>
<dbReference type="Pfam" id="PF05170">
    <property type="entry name" value="AsmA"/>
    <property type="match status" value="2"/>
</dbReference>
<keyword evidence="2" id="KW-1133">Transmembrane helix</keyword>
<feature type="region of interest" description="Disordered" evidence="1">
    <location>
        <begin position="105"/>
        <end position="151"/>
    </location>
</feature>
<evidence type="ECO:0000256" key="1">
    <source>
        <dbReference type="SAM" id="MobiDB-lite"/>
    </source>
</evidence>
<proteinExistence type="predicted"/>
<evidence type="ECO:0000313" key="5">
    <source>
        <dbReference type="Proteomes" id="UP000000450"/>
    </source>
</evidence>
<evidence type="ECO:0000259" key="3">
    <source>
        <dbReference type="Pfam" id="PF05170"/>
    </source>
</evidence>
<dbReference type="EMBL" id="CP001392">
    <property type="protein sequence ID" value="ACM33231.1"/>
    <property type="molecule type" value="Genomic_DNA"/>
</dbReference>
<accession>A0A9J9QE39</accession>
<dbReference type="AlphaFoldDB" id="A0A9J9QE39"/>
<dbReference type="KEGG" id="dia:Dtpsy_1774"/>
<protein>
    <submittedName>
        <fullName evidence="4">AsmA family protein</fullName>
    </submittedName>
</protein>
<feature type="transmembrane region" description="Helical" evidence="2">
    <location>
        <begin position="21"/>
        <end position="46"/>
    </location>
</feature>
<reference evidence="4 5" key="1">
    <citation type="journal article" date="2010" name="J. Bacteriol.">
        <title>Completed genome sequence of the anaerobic iron-oxidizing bacterium Acidovorax ebreus strain TPSY.</title>
        <authorList>
            <person name="Byrne-Bailey K.G."/>
            <person name="Weber K.A."/>
            <person name="Chair A.H."/>
            <person name="Bose S."/>
            <person name="Knox T."/>
            <person name="Spanbauer T.L."/>
            <person name="Chertkov O."/>
            <person name="Coates J.D."/>
        </authorList>
    </citation>
    <scope>NUCLEOTIDE SEQUENCE [LARGE SCALE GENOMIC DNA]</scope>
    <source>
        <strain evidence="4 5">TPSY</strain>
    </source>
</reference>
<gene>
    <name evidence="4" type="ordered locus">Dtpsy_1774</name>
</gene>
<keyword evidence="5" id="KW-1185">Reference proteome</keyword>
<sequence>MPPENTPPAASLPHRSTRQRVLRWTLGTIGAVVAALVLFIVVLVNWDWNRAKPWVNDKVSEATGRTFSIDGDLSAEWHWPQPLEEGWRRWVPGVTVRAQQLSLSNPEGFEVPEAPGKGTDQLPALPPRPEPAAPAGDADARTAAAAPASAGSAASDAARAVALEVGDTQANAPARPPTGMGTIASASATLRLLPLLSRTLLLDTVVLTAPDIVLARRQDGRNNWTFTRSHARESTAEDNPWDLRLNQLVVRGGWLGYADGLKDLALRARIDTLPTGAPEAEGKYGMKIALQGTYRKARITGEGLAGPVLSLRQQAARYPLRFSARSGSVQTRVEGVLNNPAKLSGMDLQVFVKAPSMADLYELTGLVLPNTPPFQVEGRLLGNLAPAKAVWEYRDFNGTVGSSDLHGSLTYTGGEPRPKLQGHMTSKQLRLADLGPVLGAPSGVRAQEKGTSRRPGKVLPDARFATDRWGAMDLDLAFAGQKVVRPDSLPLDNLSVRAVLEDRQLRLTPLRFGVAHGRIDSNVLLDSRTDPLQVQLQGSVQGLQLSALFPKVERMQKSLGRLDGALALTGQGQSVARMLSTSGGEMRLYIRDGTLSKELLDLAALNLGSVIVSKLFGDDKEVKLRCAVANLDVQGGVASTRTVKLNTEEAIVEAKGTVDLGDELLNLRITPDSLKWKFFSLRTPLYVRGTFADPQVGVEPGPLLLRAGAAVAAALTAPAALALLPITVPAAEDDAHCAALLAKAGAAPASAPAKPASRAQR</sequence>
<dbReference type="GO" id="GO:0090313">
    <property type="term" value="P:regulation of protein targeting to membrane"/>
    <property type="evidence" value="ECO:0007669"/>
    <property type="project" value="TreeGrafter"/>
</dbReference>
<dbReference type="InterPro" id="IPR052894">
    <property type="entry name" value="AsmA-related"/>
</dbReference>
<feature type="domain" description="AsmA" evidence="3">
    <location>
        <begin position="167"/>
        <end position="641"/>
    </location>
</feature>
<keyword evidence="2" id="KW-0812">Transmembrane</keyword>
<evidence type="ECO:0000313" key="4">
    <source>
        <dbReference type="EMBL" id="ACM33231.1"/>
    </source>
</evidence>
<dbReference type="PANTHER" id="PTHR30441:SF9">
    <property type="entry name" value="ASMA FAMILY PROTEIN YHJG"/>
    <property type="match status" value="1"/>
</dbReference>
<dbReference type="InterPro" id="IPR007844">
    <property type="entry name" value="AsmA"/>
</dbReference>
<evidence type="ECO:0000256" key="2">
    <source>
        <dbReference type="SAM" id="Phobius"/>
    </source>
</evidence>
<dbReference type="PANTHER" id="PTHR30441">
    <property type="entry name" value="DUF748 DOMAIN-CONTAINING PROTEIN"/>
    <property type="match status" value="1"/>
</dbReference>
<dbReference type="RefSeq" id="WP_015913304.1">
    <property type="nucleotide sequence ID" value="NC_011992.1"/>
</dbReference>
<organism evidence="4 5">
    <name type="scientific">Acidovorax ebreus (strain TPSY)</name>
    <name type="common">Diaphorobacter sp. (strain TPSY)</name>
    <dbReference type="NCBI Taxonomy" id="535289"/>
    <lineage>
        <taxon>Bacteria</taxon>
        <taxon>Pseudomonadati</taxon>
        <taxon>Pseudomonadota</taxon>
        <taxon>Betaproteobacteria</taxon>
        <taxon>Burkholderiales</taxon>
        <taxon>Comamonadaceae</taxon>
        <taxon>Diaphorobacter</taxon>
    </lineage>
</organism>
<dbReference type="GO" id="GO:0005886">
    <property type="term" value="C:plasma membrane"/>
    <property type="evidence" value="ECO:0007669"/>
    <property type="project" value="TreeGrafter"/>
</dbReference>